<dbReference type="InterPro" id="IPR056738">
    <property type="entry name" value="NfeD1b_N"/>
</dbReference>
<dbReference type="PANTHER" id="PTHR33507">
    <property type="entry name" value="INNER MEMBRANE PROTEIN YBBJ"/>
    <property type="match status" value="1"/>
</dbReference>
<gene>
    <name evidence="11" type="ordered locus">HCH_01497</name>
</gene>
<feature type="domain" description="NfeD-like C-terminal" evidence="8">
    <location>
        <begin position="404"/>
        <end position="458"/>
    </location>
</feature>
<protein>
    <submittedName>
        <fullName evidence="11">Membrane-bound serine protease (ClpP class)</fullName>
    </submittedName>
</protein>
<feature type="compositionally biased region" description="Low complexity" evidence="5">
    <location>
        <begin position="145"/>
        <end position="155"/>
    </location>
</feature>
<dbReference type="SUPFAM" id="SSF141322">
    <property type="entry name" value="NfeD domain-like"/>
    <property type="match status" value="1"/>
</dbReference>
<dbReference type="EMBL" id="CP000155">
    <property type="protein sequence ID" value="ABC28355.1"/>
    <property type="molecule type" value="Genomic_DNA"/>
</dbReference>
<dbReference type="Gene3D" id="2.40.50.140">
    <property type="entry name" value="Nucleic acid-binding proteins"/>
    <property type="match status" value="1"/>
</dbReference>
<keyword evidence="7" id="KW-0732">Signal</keyword>
<feature type="transmembrane region" description="Helical" evidence="6">
    <location>
        <begin position="293"/>
        <end position="311"/>
    </location>
</feature>
<organism evidence="11 12">
    <name type="scientific">Hahella chejuensis (strain KCTC 2396)</name>
    <dbReference type="NCBI Taxonomy" id="349521"/>
    <lineage>
        <taxon>Bacteria</taxon>
        <taxon>Pseudomonadati</taxon>
        <taxon>Pseudomonadota</taxon>
        <taxon>Gammaproteobacteria</taxon>
        <taxon>Oceanospirillales</taxon>
        <taxon>Hahellaceae</taxon>
        <taxon>Hahella</taxon>
    </lineage>
</organism>
<accession>Q2SLW9</accession>
<dbReference type="InterPro" id="IPR002810">
    <property type="entry name" value="NfeD-like_C"/>
</dbReference>
<dbReference type="Proteomes" id="UP000000238">
    <property type="component" value="Chromosome"/>
</dbReference>
<dbReference type="InterPro" id="IPR029045">
    <property type="entry name" value="ClpP/crotonase-like_dom_sf"/>
</dbReference>
<name>Q2SLW9_HAHCH</name>
<comment type="subcellular location">
    <subcellularLocation>
        <location evidence="1">Membrane</location>
        <topology evidence="1">Multi-pass membrane protein</topology>
    </subcellularLocation>
</comment>
<evidence type="ECO:0000313" key="11">
    <source>
        <dbReference type="EMBL" id="ABC28355.1"/>
    </source>
</evidence>
<dbReference type="FunFam" id="3.90.226.10:FF:000089">
    <property type="entry name" value="Membrane-bound serine protease"/>
    <property type="match status" value="1"/>
</dbReference>
<feature type="signal peptide" evidence="7">
    <location>
        <begin position="1"/>
        <end position="25"/>
    </location>
</feature>
<dbReference type="PANTHER" id="PTHR33507:SF4">
    <property type="entry name" value="NODULATION COMPETITIVENESS PROTEIN NFED"/>
    <property type="match status" value="1"/>
</dbReference>
<dbReference type="Pfam" id="PF24961">
    <property type="entry name" value="NfeD_membrane"/>
    <property type="match status" value="1"/>
</dbReference>
<dbReference type="Pfam" id="PF01957">
    <property type="entry name" value="NfeD"/>
    <property type="match status" value="1"/>
</dbReference>
<dbReference type="SUPFAM" id="SSF52096">
    <property type="entry name" value="ClpP/crotonase"/>
    <property type="match status" value="1"/>
</dbReference>
<feature type="transmembrane region" description="Helical" evidence="6">
    <location>
        <begin position="341"/>
        <end position="360"/>
    </location>
</feature>
<dbReference type="OrthoDB" id="5289056at2"/>
<dbReference type="HOGENOM" id="CLU_024619_1_0_6"/>
<keyword evidence="3 6" id="KW-1133">Transmembrane helix</keyword>
<dbReference type="RefSeq" id="WP_011395428.1">
    <property type="nucleotide sequence ID" value="NC_007645.1"/>
</dbReference>
<feature type="transmembrane region" description="Helical" evidence="6">
    <location>
        <begin position="366"/>
        <end position="389"/>
    </location>
</feature>
<dbReference type="eggNOG" id="COG1030">
    <property type="taxonomic scope" value="Bacteria"/>
</dbReference>
<feature type="domain" description="NfeD integral membrane" evidence="9">
    <location>
        <begin position="273"/>
        <end position="387"/>
    </location>
</feature>
<evidence type="ECO:0000256" key="4">
    <source>
        <dbReference type="ARBA" id="ARBA00023136"/>
    </source>
</evidence>
<dbReference type="STRING" id="349521.HCH_01497"/>
<evidence type="ECO:0000256" key="6">
    <source>
        <dbReference type="SAM" id="Phobius"/>
    </source>
</evidence>
<feature type="domain" description="NfeD1b N-terminal" evidence="10">
    <location>
        <begin position="46"/>
        <end position="236"/>
    </location>
</feature>
<feature type="chain" id="PRO_5004215606" evidence="7">
    <location>
        <begin position="26"/>
        <end position="461"/>
    </location>
</feature>
<keyword evidence="11" id="KW-0378">Hydrolase</keyword>
<dbReference type="KEGG" id="hch:HCH_01497"/>
<dbReference type="AlphaFoldDB" id="Q2SLW9"/>
<evidence type="ECO:0000259" key="9">
    <source>
        <dbReference type="Pfam" id="PF24961"/>
    </source>
</evidence>
<reference evidence="11 12" key="1">
    <citation type="journal article" date="2005" name="Nucleic Acids Res.">
        <title>Genomic blueprint of Hahella chejuensis, a marine microbe producing an algicidal agent.</title>
        <authorList>
            <person name="Jeong H."/>
            <person name="Yim J.H."/>
            <person name="Lee C."/>
            <person name="Choi S.-H."/>
            <person name="Park Y.K."/>
            <person name="Yoon S.H."/>
            <person name="Hur C.-G."/>
            <person name="Kang H.-Y."/>
            <person name="Kim D."/>
            <person name="Lee H.H."/>
            <person name="Park K.H."/>
            <person name="Park S.-H."/>
            <person name="Park H.-S."/>
            <person name="Lee H.K."/>
            <person name="Oh T.K."/>
            <person name="Kim J.F."/>
        </authorList>
    </citation>
    <scope>NUCLEOTIDE SEQUENCE [LARGE SCALE GENOMIC DNA]</scope>
    <source>
        <strain evidence="11 12">KCTC 2396</strain>
    </source>
</reference>
<keyword evidence="4 6" id="KW-0472">Membrane</keyword>
<dbReference type="GO" id="GO:0006508">
    <property type="term" value="P:proteolysis"/>
    <property type="evidence" value="ECO:0007669"/>
    <property type="project" value="UniProtKB-KW"/>
</dbReference>
<feature type="transmembrane region" description="Helical" evidence="6">
    <location>
        <begin position="264"/>
        <end position="286"/>
    </location>
</feature>
<dbReference type="InterPro" id="IPR012340">
    <property type="entry name" value="NA-bd_OB-fold"/>
</dbReference>
<dbReference type="Pfam" id="PF25145">
    <property type="entry name" value="NfeD1b_N"/>
    <property type="match status" value="1"/>
</dbReference>
<dbReference type="GO" id="GO:0008233">
    <property type="term" value="F:peptidase activity"/>
    <property type="evidence" value="ECO:0007669"/>
    <property type="project" value="UniProtKB-KW"/>
</dbReference>
<evidence type="ECO:0000256" key="7">
    <source>
        <dbReference type="SAM" id="SignalP"/>
    </source>
</evidence>
<keyword evidence="11" id="KW-0645">Protease</keyword>
<evidence type="ECO:0000256" key="2">
    <source>
        <dbReference type="ARBA" id="ARBA00022692"/>
    </source>
</evidence>
<dbReference type="InterPro" id="IPR056739">
    <property type="entry name" value="NfeD_membrane"/>
</dbReference>
<keyword evidence="12" id="KW-1185">Reference proteome</keyword>
<proteinExistence type="predicted"/>
<dbReference type="InterPro" id="IPR052165">
    <property type="entry name" value="Membrane_assoc_protease"/>
</dbReference>
<evidence type="ECO:0000256" key="5">
    <source>
        <dbReference type="SAM" id="MobiDB-lite"/>
    </source>
</evidence>
<keyword evidence="2 6" id="KW-0812">Transmembrane</keyword>
<evidence type="ECO:0000256" key="1">
    <source>
        <dbReference type="ARBA" id="ARBA00004141"/>
    </source>
</evidence>
<evidence type="ECO:0000313" key="12">
    <source>
        <dbReference type="Proteomes" id="UP000000238"/>
    </source>
</evidence>
<dbReference type="Gene3D" id="3.90.226.10">
    <property type="entry name" value="2-enoyl-CoA Hydratase, Chain A, domain 1"/>
    <property type="match status" value="1"/>
</dbReference>
<feature type="region of interest" description="Disordered" evidence="5">
    <location>
        <begin position="145"/>
        <end position="166"/>
    </location>
</feature>
<evidence type="ECO:0000259" key="8">
    <source>
        <dbReference type="Pfam" id="PF01957"/>
    </source>
</evidence>
<dbReference type="CDD" id="cd07020">
    <property type="entry name" value="Clp_protease_NfeD_1"/>
    <property type="match status" value="1"/>
</dbReference>
<dbReference type="GO" id="GO:0016020">
    <property type="term" value="C:membrane"/>
    <property type="evidence" value="ECO:0007669"/>
    <property type="project" value="UniProtKB-SubCell"/>
</dbReference>
<sequence>MQLPARLFWLLYFAISASFFFSSFTAETLAAETSNVNASARHPPQVWTLDIQGAIGPASADLFMRALEEANEAGASLFLLRLDTPGGLDKSMRDMIQAILASSTPVAAYVYPKGARAASAGTYILFSSHIAAMAPATNLGAATPISITAPSSSPSKPDTDAEGDEKGLSTLEHKQINDAVAYIQGLAKLRGRNTEWAEQAVRDAASLSAEEALQMNVVDMMADSTEQLLAQLEGREVKLDNGAVTLKLSGYELNPIEPDWRNRFLAIITDPSVAYILLLIGIYGLLLEAYNPGAALPGILGAICLLTGLYALQLLPISYAGLGLILLGVALMTAESFAPSFGALGLGGVAAFILGSVMLMDTHLPAYQIALPVIIAVAALSVLVLSMLLHFALKSRKQALVSGAETLVGSLAEAIADFDGSGRVAAQGQLWMAYCETPVKQGQKLRITGIQGLTLEVEAIS</sequence>
<evidence type="ECO:0000256" key="3">
    <source>
        <dbReference type="ARBA" id="ARBA00022989"/>
    </source>
</evidence>
<evidence type="ECO:0000259" key="10">
    <source>
        <dbReference type="Pfam" id="PF25145"/>
    </source>
</evidence>